<dbReference type="RefSeq" id="WP_036536177.1">
    <property type="nucleotide sequence ID" value="NZ_JJML01000060.1"/>
</dbReference>
<reference evidence="1 2" key="1">
    <citation type="journal article" date="2014" name="Mol. Ecol.">
        <title>Evolution of Synechococcus.</title>
        <authorList>
            <person name="Dvorak P."/>
            <person name="Casamatta D."/>
            <person name="Hasler P."/>
            <person name="Poulickova A."/>
            <person name="Ondrej V."/>
            <person name="Sanges R."/>
        </authorList>
    </citation>
    <scope>NUCLEOTIDE SEQUENCE [LARGE SCALE GENOMIC DNA]</scope>
    <source>
        <strain evidence="1 2">CAUP A 1101</strain>
    </source>
</reference>
<dbReference type="EMBL" id="JJML01000060">
    <property type="protein sequence ID" value="KGF71656.1"/>
    <property type="molecule type" value="Genomic_DNA"/>
</dbReference>
<accession>A0A098TI12</accession>
<name>A0A098TI12_9CYAN</name>
<evidence type="ECO:0000313" key="2">
    <source>
        <dbReference type="Proteomes" id="UP000030170"/>
    </source>
</evidence>
<dbReference type="AlphaFoldDB" id="A0A098TI12"/>
<dbReference type="Proteomes" id="UP000030170">
    <property type="component" value="Unassembled WGS sequence"/>
</dbReference>
<evidence type="ECO:0000313" key="1">
    <source>
        <dbReference type="EMBL" id="KGF71656.1"/>
    </source>
</evidence>
<comment type="caution">
    <text evidence="1">The sequence shown here is derived from an EMBL/GenBank/DDBJ whole genome shotgun (WGS) entry which is preliminary data.</text>
</comment>
<protein>
    <submittedName>
        <fullName evidence="1">Uncharacterized protein</fullName>
    </submittedName>
</protein>
<gene>
    <name evidence="1" type="ORF">DO97_16965</name>
</gene>
<organism evidence="1 2">
    <name type="scientific">Neosynechococcus sphagnicola sy1</name>
    <dbReference type="NCBI Taxonomy" id="1497020"/>
    <lineage>
        <taxon>Bacteria</taxon>
        <taxon>Bacillati</taxon>
        <taxon>Cyanobacteriota</taxon>
        <taxon>Cyanophyceae</taxon>
        <taxon>Neosynechococcales</taxon>
        <taxon>Neosynechococcaceae</taxon>
        <taxon>Neosynechococcus</taxon>
    </lineage>
</organism>
<dbReference type="OrthoDB" id="573792at2"/>
<proteinExistence type="predicted"/>
<keyword evidence="2" id="KW-1185">Reference proteome</keyword>
<sequence>MTHPSPAKVYENLKFLERVDTLRSASYRQQAIDVLADLDVSLTWRQAISERLVDANQRLTLKNVDAEDSY</sequence>